<dbReference type="Pfam" id="PF17184">
    <property type="entry name" value="Rit1_C"/>
    <property type="match status" value="1"/>
</dbReference>
<dbReference type="EMBL" id="BSXU01000746">
    <property type="protein sequence ID" value="GMG21641.1"/>
    <property type="molecule type" value="Genomic_DNA"/>
</dbReference>
<dbReference type="GO" id="GO:0005737">
    <property type="term" value="C:cytoplasm"/>
    <property type="evidence" value="ECO:0007669"/>
    <property type="project" value="TreeGrafter"/>
</dbReference>
<evidence type="ECO:0000259" key="2">
    <source>
        <dbReference type="Pfam" id="PF17184"/>
    </source>
</evidence>
<feature type="domain" description="Rit1 N-terminal" evidence="2">
    <location>
        <begin position="16"/>
        <end position="303"/>
    </location>
</feature>
<dbReference type="PANTHER" id="PTHR31811:SF0">
    <property type="entry name" value="TRNA A64-2'-O-RIBOSYLPHOSPHATE TRANSFERASE"/>
    <property type="match status" value="1"/>
</dbReference>
<accession>A0A9W7DDW0</accession>
<dbReference type="InterPro" id="IPR033421">
    <property type="entry name" value="Rit1_DUSP-like"/>
</dbReference>
<dbReference type="PANTHER" id="PTHR31811">
    <property type="entry name" value="TRNA A64-2'-O-RIBOSYLPHOSPHATE TRANSFERASE"/>
    <property type="match status" value="1"/>
</dbReference>
<dbReference type="InterPro" id="IPR007306">
    <property type="entry name" value="Rit1"/>
</dbReference>
<name>A0A9W7DDW0_AMBMO</name>
<dbReference type="PIRSF" id="PIRSF007747">
    <property type="entry name" value="Ribosyl_Ptfrase"/>
    <property type="match status" value="1"/>
</dbReference>
<evidence type="ECO:0000313" key="3">
    <source>
        <dbReference type="EMBL" id="GMG21641.1"/>
    </source>
</evidence>
<reference evidence="3" key="1">
    <citation type="submission" date="2023-04" db="EMBL/GenBank/DDBJ databases">
        <title>Ambrosiozyma monospora NBRC 1965.</title>
        <authorList>
            <person name="Ichikawa N."/>
            <person name="Sato H."/>
            <person name="Tonouchi N."/>
        </authorList>
    </citation>
    <scope>NUCLEOTIDE SEQUENCE</scope>
    <source>
        <strain evidence="3">NBRC 1965</strain>
    </source>
</reference>
<protein>
    <submittedName>
        <fullName evidence="3">Unnamed protein product</fullName>
    </submittedName>
</protein>
<dbReference type="AlphaFoldDB" id="A0A9W7DDW0"/>
<comment type="caution">
    <text evidence="3">The sequence shown here is derived from an EMBL/GenBank/DDBJ whole genome shotgun (WGS) entry which is preliminary data.</text>
</comment>
<evidence type="ECO:0000313" key="4">
    <source>
        <dbReference type="Proteomes" id="UP001165063"/>
    </source>
</evidence>
<evidence type="ECO:0000259" key="1">
    <source>
        <dbReference type="Pfam" id="PF04179"/>
    </source>
</evidence>
<dbReference type="GO" id="GO:0019988">
    <property type="term" value="P:charged-tRNA amino acid modification"/>
    <property type="evidence" value="ECO:0007669"/>
    <property type="project" value="InterPro"/>
</dbReference>
<dbReference type="InterPro" id="IPR033449">
    <property type="entry name" value="Rit1_N"/>
</dbReference>
<dbReference type="GO" id="GO:0043399">
    <property type="term" value="F:tRNA adenosine(64)-2'-O-ribosylphosphate transferase activity"/>
    <property type="evidence" value="ECO:0007669"/>
    <property type="project" value="InterPro"/>
</dbReference>
<sequence>MDPELQLDLQELTKILNKSNTSTRNRLLSILKDSNYVQRLQSTGTIPSKIPVIPNERCGQWYLPPSTYETTCYFKSTDGHINNWDISTRRLNLHLIPVIASHGGIAIVDSTRRGKRMPDALSKTVPIWCAVLNNIMDDGQLNTTNDFSTDNTKNHIELNDEDPSRWLFTPPGTVSPSENQRISKKLPQLIKKMKDVNAVTSQWLNDQLQGKRLRPVWMYPGIGSSSAINFKEDILPVYLVTASEMCQDGANKSNGYTYVQGAADDHELWSNGLEPGLFWENVKFFKDKTKTEDEVLSFIDEIIMAEKLKKAKLADNDPNFQFWTDEVWITDQIGIAKVERNTTIDASKLHLKYDLVVVLEETFTLAELTATDKNDDEEPSSNNLIHYKLSSGSKKSSKELRTQLVPMIKLIEGQLYNSDSSKILICCNNSQDLSIGVLLCCLNLYYDESWVKLKQGSEVNISKNVIRRHLVKVIEMHKCNPSRATLNSVNSFLMS</sequence>
<feature type="domain" description="Rit1 DUSP-like" evidence="1">
    <location>
        <begin position="384"/>
        <end position="493"/>
    </location>
</feature>
<dbReference type="Pfam" id="PF04179">
    <property type="entry name" value="Init_tRNA_PT"/>
    <property type="match status" value="1"/>
</dbReference>
<organism evidence="3 4">
    <name type="scientific">Ambrosiozyma monospora</name>
    <name type="common">Yeast</name>
    <name type="synonym">Endomycopsis monosporus</name>
    <dbReference type="NCBI Taxonomy" id="43982"/>
    <lineage>
        <taxon>Eukaryota</taxon>
        <taxon>Fungi</taxon>
        <taxon>Dikarya</taxon>
        <taxon>Ascomycota</taxon>
        <taxon>Saccharomycotina</taxon>
        <taxon>Pichiomycetes</taxon>
        <taxon>Pichiales</taxon>
        <taxon>Pichiaceae</taxon>
        <taxon>Ambrosiozyma</taxon>
    </lineage>
</organism>
<dbReference type="Proteomes" id="UP001165063">
    <property type="component" value="Unassembled WGS sequence"/>
</dbReference>
<dbReference type="OrthoDB" id="45256at2759"/>
<proteinExistence type="predicted"/>
<gene>
    <name evidence="3" type="ORF">Amon01_000215200</name>
</gene>
<keyword evidence="4" id="KW-1185">Reference proteome</keyword>